<evidence type="ECO:0000256" key="2">
    <source>
        <dbReference type="ARBA" id="ARBA00022737"/>
    </source>
</evidence>
<dbReference type="InterPro" id="IPR013087">
    <property type="entry name" value="Znf_C2H2_type"/>
</dbReference>
<dbReference type="Pfam" id="PF13912">
    <property type="entry name" value="zf-C2H2_6"/>
    <property type="match status" value="1"/>
</dbReference>
<evidence type="ECO:0000256" key="6">
    <source>
        <dbReference type="SAM" id="MobiDB-lite"/>
    </source>
</evidence>
<dbReference type="Gene3D" id="3.30.160.60">
    <property type="entry name" value="Classic Zinc Finger"/>
    <property type="match status" value="5"/>
</dbReference>
<dbReference type="Pfam" id="PF13894">
    <property type="entry name" value="zf-C2H2_4"/>
    <property type="match status" value="1"/>
</dbReference>
<dbReference type="AlphaFoldDB" id="A0A6V7I2I6"/>
<dbReference type="GO" id="GO:0008270">
    <property type="term" value="F:zinc ion binding"/>
    <property type="evidence" value="ECO:0007669"/>
    <property type="project" value="UniProtKB-KW"/>
</dbReference>
<evidence type="ECO:0000256" key="3">
    <source>
        <dbReference type="ARBA" id="ARBA00022771"/>
    </source>
</evidence>
<feature type="domain" description="C2H2-type" evidence="7">
    <location>
        <begin position="66"/>
        <end position="94"/>
    </location>
</feature>
<organism evidence="8">
    <name type="scientific">Bracon brevicornis</name>
    <dbReference type="NCBI Taxonomy" id="1563983"/>
    <lineage>
        <taxon>Eukaryota</taxon>
        <taxon>Metazoa</taxon>
        <taxon>Ecdysozoa</taxon>
        <taxon>Arthropoda</taxon>
        <taxon>Hexapoda</taxon>
        <taxon>Insecta</taxon>
        <taxon>Pterygota</taxon>
        <taxon>Neoptera</taxon>
        <taxon>Endopterygota</taxon>
        <taxon>Hymenoptera</taxon>
        <taxon>Apocrita</taxon>
        <taxon>Ichneumonoidea</taxon>
        <taxon>Braconidae</taxon>
        <taxon>Braconinae</taxon>
        <taxon>Bracon</taxon>
    </lineage>
</organism>
<dbReference type="GO" id="GO:0000977">
    <property type="term" value="F:RNA polymerase II transcription regulatory region sequence-specific DNA binding"/>
    <property type="evidence" value="ECO:0007669"/>
    <property type="project" value="TreeGrafter"/>
</dbReference>
<feature type="domain" description="C2H2-type" evidence="7">
    <location>
        <begin position="408"/>
        <end position="431"/>
    </location>
</feature>
<evidence type="ECO:0000256" key="4">
    <source>
        <dbReference type="ARBA" id="ARBA00022833"/>
    </source>
</evidence>
<gene>
    <name evidence="8" type="ORF">BBRV_LOCUS10564</name>
</gene>
<dbReference type="InterPro" id="IPR036236">
    <property type="entry name" value="Znf_C2H2_sf"/>
</dbReference>
<dbReference type="GO" id="GO:0005634">
    <property type="term" value="C:nucleus"/>
    <property type="evidence" value="ECO:0007669"/>
    <property type="project" value="TreeGrafter"/>
</dbReference>
<feature type="compositionally biased region" description="Low complexity" evidence="6">
    <location>
        <begin position="94"/>
        <end position="104"/>
    </location>
</feature>
<dbReference type="SMART" id="SM00355">
    <property type="entry name" value="ZnF_C2H2"/>
    <property type="match status" value="13"/>
</dbReference>
<keyword evidence="3 5" id="KW-0863">Zinc-finger</keyword>
<name>A0A6V7I2I6_9HYME</name>
<evidence type="ECO:0000256" key="5">
    <source>
        <dbReference type="PROSITE-ProRule" id="PRU00042"/>
    </source>
</evidence>
<dbReference type="GO" id="GO:0000981">
    <property type="term" value="F:DNA-binding transcription factor activity, RNA polymerase II-specific"/>
    <property type="evidence" value="ECO:0007669"/>
    <property type="project" value="TreeGrafter"/>
</dbReference>
<feature type="domain" description="C2H2-type" evidence="7">
    <location>
        <begin position="504"/>
        <end position="526"/>
    </location>
</feature>
<accession>A0A6V7I2I6</accession>
<dbReference type="PANTHER" id="PTHR24379:SF121">
    <property type="entry name" value="C2H2-TYPE DOMAIN-CONTAINING PROTEIN"/>
    <property type="match status" value="1"/>
</dbReference>
<evidence type="ECO:0000313" key="8">
    <source>
        <dbReference type="EMBL" id="CAD1532365.1"/>
    </source>
</evidence>
<feature type="domain" description="C2H2-type" evidence="7">
    <location>
        <begin position="533"/>
        <end position="560"/>
    </location>
</feature>
<keyword evidence="4" id="KW-0862">Zinc</keyword>
<dbReference type="Pfam" id="PF00096">
    <property type="entry name" value="zf-C2H2"/>
    <property type="match status" value="4"/>
</dbReference>
<feature type="region of interest" description="Disordered" evidence="6">
    <location>
        <begin position="336"/>
        <end position="355"/>
    </location>
</feature>
<dbReference type="PROSITE" id="PS50157">
    <property type="entry name" value="ZINC_FINGER_C2H2_2"/>
    <property type="match status" value="8"/>
</dbReference>
<proteinExistence type="predicted"/>
<feature type="domain" description="C2H2-type" evidence="7">
    <location>
        <begin position="433"/>
        <end position="456"/>
    </location>
</feature>
<evidence type="ECO:0000256" key="1">
    <source>
        <dbReference type="ARBA" id="ARBA00022723"/>
    </source>
</evidence>
<feature type="compositionally biased region" description="Basic and acidic residues" evidence="6">
    <location>
        <begin position="341"/>
        <end position="355"/>
    </location>
</feature>
<dbReference type="PROSITE" id="PS00028">
    <property type="entry name" value="ZINC_FINGER_C2H2_1"/>
    <property type="match status" value="10"/>
</dbReference>
<dbReference type="EMBL" id="CADCXW020000002">
    <property type="protein sequence ID" value="CAD1532365.1"/>
    <property type="molecule type" value="Genomic_DNA"/>
</dbReference>
<evidence type="ECO:0000259" key="7">
    <source>
        <dbReference type="PROSITE" id="PS50157"/>
    </source>
</evidence>
<dbReference type="SUPFAM" id="SSF57667">
    <property type="entry name" value="beta-beta-alpha zinc fingers"/>
    <property type="match status" value="3"/>
</dbReference>
<keyword evidence="1" id="KW-0479">Metal-binding</keyword>
<feature type="region of interest" description="Disordered" evidence="6">
    <location>
        <begin position="81"/>
        <end position="104"/>
    </location>
</feature>
<protein>
    <recommendedName>
        <fullName evidence="7">C2H2-type domain-containing protein</fullName>
    </recommendedName>
</protein>
<feature type="domain" description="C2H2-type" evidence="7">
    <location>
        <begin position="567"/>
        <end position="594"/>
    </location>
</feature>
<feature type="domain" description="C2H2-type" evidence="7">
    <location>
        <begin position="232"/>
        <end position="260"/>
    </location>
</feature>
<reference evidence="8" key="1">
    <citation type="submission" date="2020-07" db="EMBL/GenBank/DDBJ databases">
        <authorList>
            <person name="Ferguson B K."/>
        </authorList>
    </citation>
    <scope>NUCLEOTIDE SEQUENCE</scope>
    <source>
        <strain evidence="8">L06</strain>
    </source>
</reference>
<feature type="domain" description="C2H2-type" evidence="7">
    <location>
        <begin position="597"/>
        <end position="624"/>
    </location>
</feature>
<keyword evidence="2" id="KW-0677">Repeat</keyword>
<dbReference type="PANTHER" id="PTHR24379">
    <property type="entry name" value="KRAB AND ZINC FINGER DOMAIN-CONTAINING"/>
    <property type="match status" value="1"/>
</dbReference>
<sequence length="656" mass="77718">MSDKLRTKCLLADSILRKKLIVVLERHIEQKECEPVKESKVALPLMQLENLSAISQDIGTNQFKQWICDVCGGEFKNSDRLQKHKSKHHEGQIDNVQQSNNLDNSNNSMNVMENQVEIKQEVNPDPISVDILTDISKKDETEFKTQCNICKVKIKDKKFMELHSKFHQPRPSYCCHCCITFSNPYELYKHKKTVHMMWRNLEMKWFCDNCETMIPYIYEMRKHVKMCTAHKLSCKYCDNVFENKEQLTNHQKKNHYDSMMNDPLVEKFYCEYCGNKYFENTDYMFHMQWHRTTNNLNHKCIHCGIILESALELSYHIESDHCCTQNKKRTAWEQQISQQNEQEKNGKRMKTHESSQMKLLPSEIVIDGIQPNEHDQQKNEVIQTNITQKTIDCKTVRLSGTIVGHLVFKCTECSETFNTEQNLIDHQRYYHQFTCTRCKKQFVNMVSLAQHWIKIHRVQLASVPEQHQTGPTSAGESFNTWPDYNVLQMPHFKRSPQEKRELTLHCNYCGKFYKEKSSFQRHMKQHRQGSWKFDCDLCHTKFRTDDTLKWHSKIHEGIEKAKELSSFYCEHCGKGFAEKKYLKKHMYSHLPEEDWLYQCDKCDIKLRTLGALRKHEKSHKNSPSDTSDTLTPDPEAFNYLTHISFLPNFLRERCLT</sequence>